<evidence type="ECO:0000256" key="1">
    <source>
        <dbReference type="SAM" id="Phobius"/>
    </source>
</evidence>
<dbReference type="Proteomes" id="UP001634394">
    <property type="component" value="Unassembled WGS sequence"/>
</dbReference>
<name>A0ABD3UZ61_SINWO</name>
<dbReference type="EMBL" id="JBJQND010000015">
    <property type="protein sequence ID" value="KAL3853633.1"/>
    <property type="molecule type" value="Genomic_DNA"/>
</dbReference>
<sequence length="149" mass="16745">MSYISYNNSSHTDVDTVVTVNDGEEMPYMMQVAILIGVSAICVLILLLVLFAILYCIGCITPPASDERSGRCCRRTQTSPVCVLEELENGYYQLTNKKIHTVQTRHGHIRVVNSPDDTVILEKKVRPAKEVHTWMPHSNPVRDINTSTK</sequence>
<keyword evidence="3" id="KW-1185">Reference proteome</keyword>
<dbReference type="EMBL" id="JBJQND010000015">
    <property type="protein sequence ID" value="KAL3853632.1"/>
    <property type="molecule type" value="Genomic_DNA"/>
</dbReference>
<dbReference type="AlphaFoldDB" id="A0ABD3UZ61"/>
<organism evidence="2 3">
    <name type="scientific">Sinanodonta woodiana</name>
    <name type="common">Chinese pond mussel</name>
    <name type="synonym">Anodonta woodiana</name>
    <dbReference type="NCBI Taxonomy" id="1069815"/>
    <lineage>
        <taxon>Eukaryota</taxon>
        <taxon>Metazoa</taxon>
        <taxon>Spiralia</taxon>
        <taxon>Lophotrochozoa</taxon>
        <taxon>Mollusca</taxon>
        <taxon>Bivalvia</taxon>
        <taxon>Autobranchia</taxon>
        <taxon>Heteroconchia</taxon>
        <taxon>Palaeoheterodonta</taxon>
        <taxon>Unionida</taxon>
        <taxon>Unionoidea</taxon>
        <taxon>Unionidae</taxon>
        <taxon>Unioninae</taxon>
        <taxon>Sinanodonta</taxon>
    </lineage>
</organism>
<keyword evidence="1" id="KW-0812">Transmembrane</keyword>
<evidence type="ECO:0000313" key="2">
    <source>
        <dbReference type="EMBL" id="KAL3853633.1"/>
    </source>
</evidence>
<keyword evidence="1" id="KW-1133">Transmembrane helix</keyword>
<protein>
    <submittedName>
        <fullName evidence="2">Uncharacterized protein</fullName>
    </submittedName>
</protein>
<proteinExistence type="predicted"/>
<keyword evidence="1" id="KW-0472">Membrane</keyword>
<accession>A0ABD3UZ61</accession>
<reference evidence="2 3" key="1">
    <citation type="submission" date="2024-11" db="EMBL/GenBank/DDBJ databases">
        <title>Chromosome-level genome assembly of the freshwater bivalve Anodonta woodiana.</title>
        <authorList>
            <person name="Chen X."/>
        </authorList>
    </citation>
    <scope>NUCLEOTIDE SEQUENCE [LARGE SCALE GENOMIC DNA]</scope>
    <source>
        <strain evidence="2">MN2024</strain>
        <tissue evidence="2">Gills</tissue>
    </source>
</reference>
<evidence type="ECO:0000313" key="3">
    <source>
        <dbReference type="Proteomes" id="UP001634394"/>
    </source>
</evidence>
<gene>
    <name evidence="2" type="ORF">ACJMK2_017163</name>
</gene>
<comment type="caution">
    <text evidence="2">The sequence shown here is derived from an EMBL/GenBank/DDBJ whole genome shotgun (WGS) entry which is preliminary data.</text>
</comment>
<feature type="transmembrane region" description="Helical" evidence="1">
    <location>
        <begin position="32"/>
        <end position="55"/>
    </location>
</feature>